<accession>A0AAD2FLP9</accession>
<dbReference type="SUPFAM" id="SSF110857">
    <property type="entry name" value="Gamma-glutamyl cyclotransferase-like"/>
    <property type="match status" value="1"/>
</dbReference>
<dbReference type="EC" id="4.3.2.9" evidence="1"/>
<keyword evidence="8" id="KW-1185">Reference proteome</keyword>
<protein>
    <recommendedName>
        <fullName evidence="1">gamma-glutamylcyclotransferase</fullName>
        <ecNumber evidence="1">4.3.2.9</ecNumber>
    </recommendedName>
</protein>
<dbReference type="PANTHER" id="PTHR12935">
    <property type="entry name" value="GAMMA-GLUTAMYLCYCLOTRANSFERASE"/>
    <property type="match status" value="1"/>
</dbReference>
<evidence type="ECO:0000256" key="2">
    <source>
        <dbReference type="ARBA" id="ARBA00023239"/>
    </source>
</evidence>
<evidence type="ECO:0000313" key="8">
    <source>
        <dbReference type="Proteomes" id="UP001295423"/>
    </source>
</evidence>
<feature type="signal peptide" evidence="5">
    <location>
        <begin position="1"/>
        <end position="22"/>
    </location>
</feature>
<evidence type="ECO:0000313" key="7">
    <source>
        <dbReference type="EMBL" id="CAJ1942280.1"/>
    </source>
</evidence>
<feature type="binding site" evidence="4">
    <location>
        <begin position="38"/>
        <end position="43"/>
    </location>
    <ligand>
        <name>substrate</name>
    </ligand>
</feature>
<feature type="active site" description="Proton acceptor" evidence="3">
    <location>
        <position position="116"/>
    </location>
</feature>
<dbReference type="EMBL" id="CAKOGP040001112">
    <property type="protein sequence ID" value="CAJ1942280.1"/>
    <property type="molecule type" value="Genomic_DNA"/>
</dbReference>
<evidence type="ECO:0000256" key="5">
    <source>
        <dbReference type="SAM" id="SignalP"/>
    </source>
</evidence>
<feature type="chain" id="PRO_5042195899" description="gamma-glutamylcyclotransferase" evidence="5">
    <location>
        <begin position="23"/>
        <end position="234"/>
    </location>
</feature>
<dbReference type="InterPro" id="IPR017939">
    <property type="entry name" value="G-Glutamylcylcotransferase"/>
</dbReference>
<dbReference type="InterPro" id="IPR013024">
    <property type="entry name" value="GGCT-like"/>
</dbReference>
<keyword evidence="5" id="KW-0732">Signal</keyword>
<evidence type="ECO:0000256" key="1">
    <source>
        <dbReference type="ARBA" id="ARBA00012346"/>
    </source>
</evidence>
<dbReference type="PANTHER" id="PTHR12935:SF0">
    <property type="entry name" value="GAMMA-GLUTAMYLCYCLOTRANSFERASE"/>
    <property type="match status" value="1"/>
</dbReference>
<dbReference type="Proteomes" id="UP001295423">
    <property type="component" value="Unassembled WGS sequence"/>
</dbReference>
<dbReference type="InterPro" id="IPR009288">
    <property type="entry name" value="AIG2-like_dom"/>
</dbReference>
<reference evidence="7" key="1">
    <citation type="submission" date="2023-08" db="EMBL/GenBank/DDBJ databases">
        <authorList>
            <person name="Audoor S."/>
            <person name="Bilcke G."/>
        </authorList>
    </citation>
    <scope>NUCLEOTIDE SEQUENCE</scope>
</reference>
<dbReference type="Gene3D" id="3.10.490.10">
    <property type="entry name" value="Gamma-glutamyl cyclotransferase-like"/>
    <property type="match status" value="1"/>
</dbReference>
<dbReference type="GO" id="GO:0003839">
    <property type="term" value="F:gamma-glutamylcyclotransferase activity"/>
    <property type="evidence" value="ECO:0007669"/>
    <property type="project" value="UniProtKB-EC"/>
</dbReference>
<dbReference type="InterPro" id="IPR036568">
    <property type="entry name" value="GGCT-like_sf"/>
</dbReference>
<evidence type="ECO:0000256" key="3">
    <source>
        <dbReference type="PIRSR" id="PIRSR617939-1"/>
    </source>
</evidence>
<keyword evidence="2" id="KW-0456">Lyase</keyword>
<sequence length="234" mass="25271">MSTISVLLIILILVNMTFFGSALSSSSSSSKKNKTYRYFGYGSNVLVSTMKALRQIQPLDATAAVLPDYELRFDGSESSRLVEPSAAFVNAATGKQVHGVLYTLSAEDFAKVGRTEGVPFAYRWQKCQVYPYVGNGKEAGKEAMESANDAAAASSSQRTTDTYVLISPNLGERNIPPSSSYLGLIKEGAAKWKFDQAYQEELASIEEAKNLIIPQGLSGLLLKVAEAATGTKRE</sequence>
<gene>
    <name evidence="7" type="ORF">CYCCA115_LOCUS7868</name>
</gene>
<feature type="binding site" evidence="4">
    <location>
        <position position="181"/>
    </location>
    <ligand>
        <name>substrate</name>
    </ligand>
</feature>
<dbReference type="AlphaFoldDB" id="A0AAD2FLP9"/>
<name>A0AAD2FLP9_9STRA</name>
<organism evidence="7 8">
    <name type="scientific">Cylindrotheca closterium</name>
    <dbReference type="NCBI Taxonomy" id="2856"/>
    <lineage>
        <taxon>Eukaryota</taxon>
        <taxon>Sar</taxon>
        <taxon>Stramenopiles</taxon>
        <taxon>Ochrophyta</taxon>
        <taxon>Bacillariophyta</taxon>
        <taxon>Bacillariophyceae</taxon>
        <taxon>Bacillariophycidae</taxon>
        <taxon>Bacillariales</taxon>
        <taxon>Bacillariaceae</taxon>
        <taxon>Cylindrotheca</taxon>
    </lineage>
</organism>
<comment type="caution">
    <text evidence="7">The sequence shown here is derived from an EMBL/GenBank/DDBJ whole genome shotgun (WGS) entry which is preliminary data.</text>
</comment>
<dbReference type="CDD" id="cd06661">
    <property type="entry name" value="GGCT_like"/>
    <property type="match status" value="1"/>
</dbReference>
<dbReference type="Pfam" id="PF06094">
    <property type="entry name" value="GGACT"/>
    <property type="match status" value="1"/>
</dbReference>
<feature type="domain" description="Gamma-glutamylcyclotransferase AIG2-like" evidence="6">
    <location>
        <begin position="38"/>
        <end position="138"/>
    </location>
</feature>
<proteinExistence type="predicted"/>
<evidence type="ECO:0000256" key="4">
    <source>
        <dbReference type="PIRSR" id="PIRSR617939-2"/>
    </source>
</evidence>
<evidence type="ECO:0000259" key="6">
    <source>
        <dbReference type="Pfam" id="PF06094"/>
    </source>
</evidence>